<protein>
    <recommendedName>
        <fullName evidence="4">FAD dependent oxidoreductase</fullName>
    </recommendedName>
</protein>
<organism evidence="2 3">
    <name type="scientific">Necator americanus</name>
    <name type="common">Human hookworm</name>
    <dbReference type="NCBI Taxonomy" id="51031"/>
    <lineage>
        <taxon>Eukaryota</taxon>
        <taxon>Metazoa</taxon>
        <taxon>Ecdysozoa</taxon>
        <taxon>Nematoda</taxon>
        <taxon>Chromadorea</taxon>
        <taxon>Rhabditida</taxon>
        <taxon>Rhabditina</taxon>
        <taxon>Rhabditomorpha</taxon>
        <taxon>Strongyloidea</taxon>
        <taxon>Ancylostomatidae</taxon>
        <taxon>Bunostominae</taxon>
        <taxon>Necator</taxon>
    </lineage>
</organism>
<dbReference type="InterPro" id="IPR036188">
    <property type="entry name" value="FAD/NAD-bd_sf"/>
</dbReference>
<dbReference type="KEGG" id="nai:NECAME_17076"/>
<dbReference type="OMA" id="ENCNEIG"/>
<dbReference type="Pfam" id="PF13450">
    <property type="entry name" value="NAD_binding_8"/>
    <property type="match status" value="1"/>
</dbReference>
<comment type="similarity">
    <text evidence="1">Belongs to the carotenoid/retinoid oxidoreductase family.</text>
</comment>
<dbReference type="Proteomes" id="UP000053676">
    <property type="component" value="Unassembled WGS sequence"/>
</dbReference>
<dbReference type="STRING" id="51031.W2TS10"/>
<name>W2TS10_NECAM</name>
<keyword evidence="3" id="KW-1185">Reference proteome</keyword>
<reference evidence="3" key="1">
    <citation type="journal article" date="2014" name="Nat. Genet.">
        <title>Genome of the human hookworm Necator americanus.</title>
        <authorList>
            <person name="Tang Y.T."/>
            <person name="Gao X."/>
            <person name="Rosa B.A."/>
            <person name="Abubucker S."/>
            <person name="Hallsworth-Pepin K."/>
            <person name="Martin J."/>
            <person name="Tyagi R."/>
            <person name="Heizer E."/>
            <person name="Zhang X."/>
            <person name="Bhonagiri-Palsikar V."/>
            <person name="Minx P."/>
            <person name="Warren W.C."/>
            <person name="Wang Q."/>
            <person name="Zhan B."/>
            <person name="Hotez P.J."/>
            <person name="Sternberg P.W."/>
            <person name="Dougall A."/>
            <person name="Gaze S.T."/>
            <person name="Mulvenna J."/>
            <person name="Sotillo J."/>
            <person name="Ranganathan S."/>
            <person name="Rabelo E.M."/>
            <person name="Wilson R.K."/>
            <person name="Felgner P.L."/>
            <person name="Bethony J."/>
            <person name="Hawdon J.M."/>
            <person name="Gasser R.B."/>
            <person name="Loukas A."/>
            <person name="Mitreva M."/>
        </authorList>
    </citation>
    <scope>NUCLEOTIDE SEQUENCE [LARGE SCALE GENOMIC DNA]</scope>
</reference>
<evidence type="ECO:0000256" key="1">
    <source>
        <dbReference type="ARBA" id="ARBA00006046"/>
    </source>
</evidence>
<dbReference type="OrthoDB" id="7777654at2759"/>
<dbReference type="SUPFAM" id="SSF51905">
    <property type="entry name" value="FAD/NAD(P)-binding domain"/>
    <property type="match status" value="1"/>
</dbReference>
<dbReference type="EMBL" id="KI657912">
    <property type="protein sequence ID" value="ETN84613.1"/>
    <property type="molecule type" value="Genomic_DNA"/>
</dbReference>
<dbReference type="PANTHER" id="PTHR10668">
    <property type="entry name" value="PHYTOENE DEHYDROGENASE"/>
    <property type="match status" value="1"/>
</dbReference>
<sequence length="341" mass="37493">MRRGIYTFRRGFASKTPRDVYDAIVVGGGHNGLTAAAYLARAGKRVCVLERREVLGGAAVTEEIVPGFKFSRASYLLSLIRPIVIKDLNLKDHGLRHHIRNPSSFTPVRNSKDSLLLGLDMQENCNEIGKFSKRDAEAFPKYEAFIERIVRPLEPMMDEVPIDIQHSSKWELFLKSWKVIRRGEQNIGSTVYVLLHHVLGGMDNRSGTWAYVIGGMGAVSSAIAKSAQNHGAEIFTEQEVDTILVENSAVQGIRLSNGKEIHAGIVLSNATPRVTFEKLIDQNIFHGSMSLDQLYFTRPISHHSNYRTPIRGLFLCGSGAHPGGGVTGAPGRLGAHVALQG</sequence>
<dbReference type="Gene3D" id="3.50.50.60">
    <property type="entry name" value="FAD/NAD(P)-binding domain"/>
    <property type="match status" value="2"/>
</dbReference>
<evidence type="ECO:0000313" key="3">
    <source>
        <dbReference type="Proteomes" id="UP000053676"/>
    </source>
</evidence>
<accession>W2TS10</accession>
<gene>
    <name evidence="2" type="ORF">NECAME_17076</name>
</gene>
<dbReference type="AlphaFoldDB" id="W2TS10"/>
<evidence type="ECO:0000313" key="2">
    <source>
        <dbReference type="EMBL" id="ETN84613.1"/>
    </source>
</evidence>
<dbReference type="PRINTS" id="PR00411">
    <property type="entry name" value="PNDRDTASEI"/>
</dbReference>
<dbReference type="PANTHER" id="PTHR10668:SF103">
    <property type="entry name" value="PYRIDINE NUCLEOTIDE-DISULFIDE OXIDOREDUCTASE DOMAIN-CONTAINING PROTEIN 2"/>
    <property type="match status" value="1"/>
</dbReference>
<evidence type="ECO:0008006" key="4">
    <source>
        <dbReference type="Google" id="ProtNLM"/>
    </source>
</evidence>
<proteinExistence type="inferred from homology"/>